<comment type="caution">
    <text evidence="2">The sequence shown here is derived from an EMBL/GenBank/DDBJ whole genome shotgun (WGS) entry which is preliminary data.</text>
</comment>
<evidence type="ECO:0008006" key="3">
    <source>
        <dbReference type="Google" id="ProtNLM"/>
    </source>
</evidence>
<protein>
    <recommendedName>
        <fullName evidence="3">Gag-Pol polyprotein</fullName>
    </recommendedName>
</protein>
<dbReference type="EMBL" id="BKCJ010004825">
    <property type="protein sequence ID" value="GEU63313.1"/>
    <property type="molecule type" value="Genomic_DNA"/>
</dbReference>
<dbReference type="AlphaFoldDB" id="A0A6L2LNE5"/>
<evidence type="ECO:0000256" key="1">
    <source>
        <dbReference type="SAM" id="MobiDB-lite"/>
    </source>
</evidence>
<name>A0A6L2LNE5_TANCI</name>
<gene>
    <name evidence="2" type="ORF">Tci_035291</name>
</gene>
<reference evidence="2" key="1">
    <citation type="journal article" date="2019" name="Sci. Rep.">
        <title>Draft genome of Tanacetum cinerariifolium, the natural source of mosquito coil.</title>
        <authorList>
            <person name="Yamashiro T."/>
            <person name="Shiraishi A."/>
            <person name="Satake H."/>
            <person name="Nakayama K."/>
        </authorList>
    </citation>
    <scope>NUCLEOTIDE SEQUENCE</scope>
</reference>
<accession>A0A6L2LNE5</accession>
<sequence>MVDHPSKIATETSEAQLARRRLETYLTMSEEKKKLIDAEAEVVHIILTGIDNDIYSSVDAYPNAIEMWKSRLMQGENINKQDVETNLFCAFGKFTSREGNQLNHTNPEVIPAADEATRTVFEKEPLEQEGRALLASLIKNMKLENESKKMNTSLRAANTSLTTELESYKDIECVNDVKFDSTKAYGLLEEHRMNSKKSVDAYELKFYKKREENEIEKVIGLEKQVKVLNDIVECDNLETELSNSKTQRTDKLFANLEQHCIHLELALQHEKEINVSENSSGKQSLISGNNEKV</sequence>
<proteinExistence type="predicted"/>
<feature type="compositionally biased region" description="Polar residues" evidence="1">
    <location>
        <begin position="275"/>
        <end position="293"/>
    </location>
</feature>
<evidence type="ECO:0000313" key="2">
    <source>
        <dbReference type="EMBL" id="GEU63313.1"/>
    </source>
</evidence>
<organism evidence="2">
    <name type="scientific">Tanacetum cinerariifolium</name>
    <name type="common">Dalmatian daisy</name>
    <name type="synonym">Chrysanthemum cinerariifolium</name>
    <dbReference type="NCBI Taxonomy" id="118510"/>
    <lineage>
        <taxon>Eukaryota</taxon>
        <taxon>Viridiplantae</taxon>
        <taxon>Streptophyta</taxon>
        <taxon>Embryophyta</taxon>
        <taxon>Tracheophyta</taxon>
        <taxon>Spermatophyta</taxon>
        <taxon>Magnoliopsida</taxon>
        <taxon>eudicotyledons</taxon>
        <taxon>Gunneridae</taxon>
        <taxon>Pentapetalae</taxon>
        <taxon>asterids</taxon>
        <taxon>campanulids</taxon>
        <taxon>Asterales</taxon>
        <taxon>Asteraceae</taxon>
        <taxon>Asteroideae</taxon>
        <taxon>Anthemideae</taxon>
        <taxon>Anthemidinae</taxon>
        <taxon>Tanacetum</taxon>
    </lineage>
</organism>
<feature type="region of interest" description="Disordered" evidence="1">
    <location>
        <begin position="274"/>
        <end position="293"/>
    </location>
</feature>